<dbReference type="SUPFAM" id="SSF82199">
    <property type="entry name" value="SET domain"/>
    <property type="match status" value="1"/>
</dbReference>
<evidence type="ECO:0000259" key="4">
    <source>
        <dbReference type="PROSITE" id="PS50280"/>
    </source>
</evidence>
<evidence type="ECO:0000256" key="1">
    <source>
        <dbReference type="ARBA" id="ARBA00022603"/>
    </source>
</evidence>
<dbReference type="CDD" id="cd20071">
    <property type="entry name" value="SET_SMYD"/>
    <property type="match status" value="1"/>
</dbReference>
<dbReference type="Pfam" id="PF00856">
    <property type="entry name" value="SET"/>
    <property type="match status" value="1"/>
</dbReference>
<dbReference type="GO" id="GO:0045814">
    <property type="term" value="P:negative regulation of gene expression, epigenetic"/>
    <property type="evidence" value="ECO:0007669"/>
    <property type="project" value="TreeGrafter"/>
</dbReference>
<keyword evidence="3" id="KW-0949">S-adenosyl-L-methionine</keyword>
<dbReference type="Gene3D" id="1.25.40.10">
    <property type="entry name" value="Tetratricopeptide repeat domain"/>
    <property type="match status" value="1"/>
</dbReference>
<proteinExistence type="predicted"/>
<dbReference type="PANTHER" id="PTHR46402:SF2">
    <property type="entry name" value="HISTONE-LYSINE N-TRIMETHYLTRANSFERASE SMYD5"/>
    <property type="match status" value="1"/>
</dbReference>
<dbReference type="GO" id="GO:0032259">
    <property type="term" value="P:methylation"/>
    <property type="evidence" value="ECO:0007669"/>
    <property type="project" value="UniProtKB-KW"/>
</dbReference>
<evidence type="ECO:0000313" key="5">
    <source>
        <dbReference type="EMBL" id="JAT64855.1"/>
    </source>
</evidence>
<evidence type="ECO:0000256" key="3">
    <source>
        <dbReference type="ARBA" id="ARBA00022691"/>
    </source>
</evidence>
<name>A0A1D1ZDC3_9ARAE</name>
<dbReference type="AlphaFoldDB" id="A0A1D1ZDC3"/>
<dbReference type="InterPro" id="IPR001214">
    <property type="entry name" value="SET_dom"/>
</dbReference>
<feature type="domain" description="SET" evidence="4">
    <location>
        <begin position="2"/>
        <end position="187"/>
    </location>
</feature>
<evidence type="ECO:0000256" key="2">
    <source>
        <dbReference type="ARBA" id="ARBA00022679"/>
    </source>
</evidence>
<organism evidence="5">
    <name type="scientific">Anthurium amnicola</name>
    <dbReference type="NCBI Taxonomy" id="1678845"/>
    <lineage>
        <taxon>Eukaryota</taxon>
        <taxon>Viridiplantae</taxon>
        <taxon>Streptophyta</taxon>
        <taxon>Embryophyta</taxon>
        <taxon>Tracheophyta</taxon>
        <taxon>Spermatophyta</taxon>
        <taxon>Magnoliopsida</taxon>
        <taxon>Liliopsida</taxon>
        <taxon>Araceae</taxon>
        <taxon>Pothoideae</taxon>
        <taxon>Potheae</taxon>
        <taxon>Anthurium</taxon>
    </lineage>
</organism>
<dbReference type="GO" id="GO:0042799">
    <property type="term" value="F:histone H4K20 methyltransferase activity"/>
    <property type="evidence" value="ECO:0007669"/>
    <property type="project" value="TreeGrafter"/>
</dbReference>
<accession>A0A1D1ZDC3</accession>
<dbReference type="PROSITE" id="PS50280">
    <property type="entry name" value="SET"/>
    <property type="match status" value="1"/>
</dbReference>
<reference evidence="5" key="1">
    <citation type="submission" date="2015-07" db="EMBL/GenBank/DDBJ databases">
        <title>Transcriptome Assembly of Anthurium amnicola.</title>
        <authorList>
            <person name="Suzuki J."/>
        </authorList>
    </citation>
    <scope>NUCLEOTIDE SEQUENCE</scope>
</reference>
<keyword evidence="2 5" id="KW-0808">Transferase</keyword>
<dbReference type="EMBL" id="GDJX01003081">
    <property type="protein sequence ID" value="JAT64855.1"/>
    <property type="molecule type" value="Transcribed_RNA"/>
</dbReference>
<dbReference type="InterPro" id="IPR046341">
    <property type="entry name" value="SET_dom_sf"/>
</dbReference>
<dbReference type="InterPro" id="IPR011990">
    <property type="entry name" value="TPR-like_helical_dom_sf"/>
</dbReference>
<gene>
    <name evidence="5" type="primary">ASHR1_14</name>
    <name evidence="5" type="ORF">g.935</name>
</gene>
<keyword evidence="1 5" id="KW-0489">Methyltransferase</keyword>
<protein>
    <submittedName>
        <fullName evidence="5">Histone-lysine N-methyltransferase ASHR1</fullName>
    </submittedName>
</protein>
<dbReference type="Gene3D" id="2.170.270.10">
    <property type="entry name" value="SET domain"/>
    <property type="match status" value="1"/>
</dbReference>
<sequence>MDGIEVKYDEKYGHGLYATRDFEKGEIVLSEQPFIVVHTSSSKRDRAFACTFDIDLSVFSTFKTFFDASPEIQDAILNNFYLPPQEQLETAWSIIGSTNVDRIIKICVKRVEAWADIPEETFRKVFMIFTLNSHSFDCDGSAIFAFGSKMNHSCEANTFYQSIDGQLGVHTAVKRISKGEQITTDYLGKDSILSRGARHKILRRTKLFTCECPRCTERMDVSRGLPCPNCNTKSNRRTNGGYIYWHPILSTNENKTSTAQNYWLCDMCNSRFEDNSPRLHGLFIKEADLENQIIALEEKLSILPFVNHSQLIDLYNACLVQLGTRHWIYIIVLKFLILFDASNGNLRSKNAIIQNLDQVLYWYEKYGFDTPRYLSVFVLRVANVLIHAGEYANGMFFLERVFEDFEYSNTFVQDYKDALDLMSKCSSVLERSEDNIVASQIHMDQQNCQPLKI</sequence>
<dbReference type="PANTHER" id="PTHR46402">
    <property type="entry name" value="SET AND MYND DOMAIN-CONTAINING PROTEIN 5"/>
    <property type="match status" value="1"/>
</dbReference>